<evidence type="ECO:0000256" key="14">
    <source>
        <dbReference type="SAM" id="Phobius"/>
    </source>
</evidence>
<evidence type="ECO:0000256" key="8">
    <source>
        <dbReference type="ARBA" id="ARBA00022833"/>
    </source>
</evidence>
<evidence type="ECO:0000256" key="7">
    <source>
        <dbReference type="ARBA" id="ARBA00022786"/>
    </source>
</evidence>
<dbReference type="GO" id="GO:0016020">
    <property type="term" value="C:membrane"/>
    <property type="evidence" value="ECO:0007669"/>
    <property type="project" value="UniProtKB-SubCell"/>
</dbReference>
<reference evidence="16 17" key="1">
    <citation type="journal article" date="2021" name="Commun. Biol.">
        <title>The genome of Shorea leprosula (Dipterocarpaceae) highlights the ecological relevance of drought in aseasonal tropical rainforests.</title>
        <authorList>
            <person name="Ng K.K.S."/>
            <person name="Kobayashi M.J."/>
            <person name="Fawcett J.A."/>
            <person name="Hatakeyama M."/>
            <person name="Paape T."/>
            <person name="Ng C.H."/>
            <person name="Ang C.C."/>
            <person name="Tnah L.H."/>
            <person name="Lee C.T."/>
            <person name="Nishiyama T."/>
            <person name="Sese J."/>
            <person name="O'Brien M.J."/>
            <person name="Copetti D."/>
            <person name="Mohd Noor M.I."/>
            <person name="Ong R.C."/>
            <person name="Putra M."/>
            <person name="Sireger I.Z."/>
            <person name="Indrioko S."/>
            <person name="Kosugi Y."/>
            <person name="Izuno A."/>
            <person name="Isagi Y."/>
            <person name="Lee S.L."/>
            <person name="Shimizu K.K."/>
        </authorList>
    </citation>
    <scope>NUCLEOTIDE SEQUENCE [LARGE SCALE GENOMIC DNA]</scope>
    <source>
        <strain evidence="16">214</strain>
    </source>
</reference>
<dbReference type="EC" id="2.3.2.27" evidence="3"/>
<dbReference type="PROSITE" id="PS50089">
    <property type="entry name" value="ZF_RING_2"/>
    <property type="match status" value="1"/>
</dbReference>
<evidence type="ECO:0000313" key="16">
    <source>
        <dbReference type="EMBL" id="GKV28135.1"/>
    </source>
</evidence>
<evidence type="ECO:0000256" key="13">
    <source>
        <dbReference type="SAM" id="MobiDB-lite"/>
    </source>
</evidence>
<gene>
    <name evidence="16" type="ORF">SLEP1_g37221</name>
</gene>
<dbReference type="SUPFAM" id="SSF57850">
    <property type="entry name" value="RING/U-box"/>
    <property type="match status" value="1"/>
</dbReference>
<keyword evidence="9 14" id="KW-1133">Transmembrane helix</keyword>
<feature type="compositionally biased region" description="Polar residues" evidence="13">
    <location>
        <begin position="12"/>
        <end position="26"/>
    </location>
</feature>
<dbReference type="GO" id="GO:0008270">
    <property type="term" value="F:zinc ion binding"/>
    <property type="evidence" value="ECO:0007669"/>
    <property type="project" value="UniProtKB-KW"/>
</dbReference>
<feature type="domain" description="RING-type" evidence="15">
    <location>
        <begin position="131"/>
        <end position="173"/>
    </location>
</feature>
<dbReference type="InterPro" id="IPR001841">
    <property type="entry name" value="Znf_RING"/>
</dbReference>
<evidence type="ECO:0000256" key="2">
    <source>
        <dbReference type="ARBA" id="ARBA00004167"/>
    </source>
</evidence>
<dbReference type="EMBL" id="BPVZ01000078">
    <property type="protein sequence ID" value="GKV28135.1"/>
    <property type="molecule type" value="Genomic_DNA"/>
</dbReference>
<evidence type="ECO:0000256" key="6">
    <source>
        <dbReference type="ARBA" id="ARBA00022723"/>
    </source>
</evidence>
<dbReference type="SMART" id="SM00184">
    <property type="entry name" value="RING"/>
    <property type="match status" value="1"/>
</dbReference>
<dbReference type="Pfam" id="PF13639">
    <property type="entry name" value="zf-RING_2"/>
    <property type="match status" value="1"/>
</dbReference>
<proteinExistence type="inferred from homology"/>
<dbReference type="PANTHER" id="PTHR46905:SF1">
    <property type="entry name" value="RING-TYPE E3 UBIQUITIN TRANSFERASE"/>
    <property type="match status" value="1"/>
</dbReference>
<name>A0AAV5KTZ5_9ROSI</name>
<keyword evidence="5 14" id="KW-0812">Transmembrane</keyword>
<accession>A0AAV5KTZ5</accession>
<dbReference type="GO" id="GO:0016567">
    <property type="term" value="P:protein ubiquitination"/>
    <property type="evidence" value="ECO:0007669"/>
    <property type="project" value="InterPro"/>
</dbReference>
<evidence type="ECO:0000256" key="10">
    <source>
        <dbReference type="ARBA" id="ARBA00023136"/>
    </source>
</evidence>
<evidence type="ECO:0000256" key="9">
    <source>
        <dbReference type="ARBA" id="ARBA00022989"/>
    </source>
</evidence>
<comment type="similarity">
    <text evidence="11">Belongs to the RING-type zinc finger family. ATL subfamily.</text>
</comment>
<feature type="transmembrane region" description="Helical" evidence="14">
    <location>
        <begin position="49"/>
        <end position="74"/>
    </location>
</feature>
<evidence type="ECO:0000256" key="5">
    <source>
        <dbReference type="ARBA" id="ARBA00022692"/>
    </source>
</evidence>
<dbReference type="Gene3D" id="3.30.40.10">
    <property type="entry name" value="Zinc/RING finger domain, C3HC4 (zinc finger)"/>
    <property type="match status" value="1"/>
</dbReference>
<evidence type="ECO:0000256" key="1">
    <source>
        <dbReference type="ARBA" id="ARBA00000900"/>
    </source>
</evidence>
<keyword evidence="17" id="KW-1185">Reference proteome</keyword>
<feature type="region of interest" description="Disordered" evidence="13">
    <location>
        <begin position="1"/>
        <end position="26"/>
    </location>
</feature>
<keyword evidence="8" id="KW-0862">Zinc</keyword>
<dbReference type="InterPro" id="IPR013083">
    <property type="entry name" value="Znf_RING/FYVE/PHD"/>
</dbReference>
<evidence type="ECO:0000256" key="11">
    <source>
        <dbReference type="ARBA" id="ARBA00024209"/>
    </source>
</evidence>
<sequence length="206" mass="22504">MRPFQPLLRNSPPLSSDELQFSSTATPTCNPQTCRWRPYSNSNNFESNAAIILIILFCALICALSLNAAIRCFLRGGQPSRRRGESLPRTQQEVILQQRKPGREGAAAALVVAPTVAYMAGMKLAGAEAECTICLAEFVEGEGIQVLGRCKHGFHEQCIQRWLNSHSSCPTCRSSCLSSSPSSSLESPHHCIDRSSQQAVGERQDP</sequence>
<evidence type="ECO:0000313" key="17">
    <source>
        <dbReference type="Proteomes" id="UP001054252"/>
    </source>
</evidence>
<evidence type="ECO:0000256" key="12">
    <source>
        <dbReference type="PROSITE-ProRule" id="PRU00175"/>
    </source>
</evidence>
<comment type="subcellular location">
    <subcellularLocation>
        <location evidence="2">Membrane</location>
        <topology evidence="2">Single-pass membrane protein</topology>
    </subcellularLocation>
</comment>
<organism evidence="16 17">
    <name type="scientific">Rubroshorea leprosula</name>
    <dbReference type="NCBI Taxonomy" id="152421"/>
    <lineage>
        <taxon>Eukaryota</taxon>
        <taxon>Viridiplantae</taxon>
        <taxon>Streptophyta</taxon>
        <taxon>Embryophyta</taxon>
        <taxon>Tracheophyta</taxon>
        <taxon>Spermatophyta</taxon>
        <taxon>Magnoliopsida</taxon>
        <taxon>eudicotyledons</taxon>
        <taxon>Gunneridae</taxon>
        <taxon>Pentapetalae</taxon>
        <taxon>rosids</taxon>
        <taxon>malvids</taxon>
        <taxon>Malvales</taxon>
        <taxon>Dipterocarpaceae</taxon>
        <taxon>Rubroshorea</taxon>
    </lineage>
</organism>
<keyword evidence="4" id="KW-0808">Transferase</keyword>
<feature type="region of interest" description="Disordered" evidence="13">
    <location>
        <begin position="181"/>
        <end position="206"/>
    </location>
</feature>
<evidence type="ECO:0000259" key="15">
    <source>
        <dbReference type="PROSITE" id="PS50089"/>
    </source>
</evidence>
<comment type="catalytic activity">
    <reaction evidence="1">
        <text>S-ubiquitinyl-[E2 ubiquitin-conjugating enzyme]-L-cysteine + [acceptor protein]-L-lysine = [E2 ubiquitin-conjugating enzyme]-L-cysteine + N(6)-ubiquitinyl-[acceptor protein]-L-lysine.</text>
        <dbReference type="EC" id="2.3.2.27"/>
    </reaction>
</comment>
<dbReference type="GO" id="GO:0061630">
    <property type="term" value="F:ubiquitin protein ligase activity"/>
    <property type="evidence" value="ECO:0007669"/>
    <property type="project" value="UniProtKB-EC"/>
</dbReference>
<protein>
    <recommendedName>
        <fullName evidence="3">RING-type E3 ubiquitin transferase</fullName>
        <ecNumber evidence="3">2.3.2.27</ecNumber>
    </recommendedName>
</protein>
<dbReference type="InterPro" id="IPR044602">
    <property type="entry name" value="ATL10/ATL72-79-like"/>
</dbReference>
<keyword evidence="6" id="KW-0479">Metal-binding</keyword>
<evidence type="ECO:0000256" key="3">
    <source>
        <dbReference type="ARBA" id="ARBA00012483"/>
    </source>
</evidence>
<dbReference type="PANTHER" id="PTHR46905">
    <property type="entry name" value="RING-H2 FINGER PROTEIN ATL78"/>
    <property type="match status" value="1"/>
</dbReference>
<keyword evidence="7" id="KW-0833">Ubl conjugation pathway</keyword>
<keyword evidence="12" id="KW-0863">Zinc-finger</keyword>
<evidence type="ECO:0000256" key="4">
    <source>
        <dbReference type="ARBA" id="ARBA00022679"/>
    </source>
</evidence>
<dbReference type="AlphaFoldDB" id="A0AAV5KTZ5"/>
<comment type="caution">
    <text evidence="16">The sequence shown here is derived from an EMBL/GenBank/DDBJ whole genome shotgun (WGS) entry which is preliminary data.</text>
</comment>
<dbReference type="Proteomes" id="UP001054252">
    <property type="component" value="Unassembled WGS sequence"/>
</dbReference>
<keyword evidence="10 14" id="KW-0472">Membrane</keyword>